<proteinExistence type="predicted"/>
<gene>
    <name evidence="1" type="ORF">C1I91_09020</name>
</gene>
<organism evidence="1 2">
    <name type="scientific">Clostridium manihotivorum</name>
    <dbReference type="NCBI Taxonomy" id="2320868"/>
    <lineage>
        <taxon>Bacteria</taxon>
        <taxon>Bacillati</taxon>
        <taxon>Bacillota</taxon>
        <taxon>Clostridia</taxon>
        <taxon>Eubacteriales</taxon>
        <taxon>Clostridiaceae</taxon>
        <taxon>Clostridium</taxon>
    </lineage>
</organism>
<accession>A0A3R5UEU1</accession>
<dbReference type="RefSeq" id="WP_128212571.1">
    <property type="nucleotide sequence ID" value="NZ_CP025746.1"/>
</dbReference>
<evidence type="ECO:0000313" key="2">
    <source>
        <dbReference type="Proteomes" id="UP000286268"/>
    </source>
</evidence>
<protein>
    <submittedName>
        <fullName evidence="1">Uncharacterized protein</fullName>
    </submittedName>
</protein>
<evidence type="ECO:0000313" key="1">
    <source>
        <dbReference type="EMBL" id="QAA31775.1"/>
    </source>
</evidence>
<dbReference type="AlphaFoldDB" id="A0A3R5UEU1"/>
<dbReference type="Proteomes" id="UP000286268">
    <property type="component" value="Chromosome"/>
</dbReference>
<keyword evidence="2" id="KW-1185">Reference proteome</keyword>
<dbReference type="EMBL" id="CP025746">
    <property type="protein sequence ID" value="QAA31775.1"/>
    <property type="molecule type" value="Genomic_DNA"/>
</dbReference>
<reference evidence="1 2" key="1">
    <citation type="submission" date="2018-01" db="EMBL/GenBank/DDBJ databases">
        <title>Genome Sequencing and Assembly of Anaerobacter polyendosporus strain CT4.</title>
        <authorList>
            <person name="Tachaapaikoon C."/>
            <person name="Sutheeworapong S."/>
            <person name="Jenjaroenpun P."/>
            <person name="Wongsurawat T."/>
            <person name="Nookeaw I."/>
            <person name="Cheawchanlertfa P."/>
            <person name="Kosugi A."/>
            <person name="Cheevadhanarak S."/>
            <person name="Ratanakhanokchai K."/>
        </authorList>
    </citation>
    <scope>NUCLEOTIDE SEQUENCE [LARGE SCALE GENOMIC DNA]</scope>
    <source>
        <strain evidence="1 2">CT4</strain>
    </source>
</reference>
<name>A0A3R5UEU1_9CLOT</name>
<sequence>MRKDKYKKNDHEVWVSMDKWIANPYYQSNSDCEVSKLILANKNEFYNGDRNYDLFSVLANVRNDSNLRYISSPRGLPYDMSPELKDFSFIDKDDLYYHSWLLVKELIDFDWNQRYYYYGEYFNTRNTCSLFIKETIPKLLELGDPEDVRIIFWFGE</sequence>
<dbReference type="OrthoDB" id="153774at2"/>
<dbReference type="KEGG" id="cmah:C1I91_09020"/>